<proteinExistence type="predicted"/>
<feature type="compositionally biased region" description="Low complexity" evidence="1">
    <location>
        <begin position="435"/>
        <end position="466"/>
    </location>
</feature>
<accession>A0AAN9V288</accession>
<feature type="compositionally biased region" description="Polar residues" evidence="1">
    <location>
        <begin position="116"/>
        <end position="138"/>
    </location>
</feature>
<feature type="compositionally biased region" description="Basic residues" evidence="1">
    <location>
        <begin position="417"/>
        <end position="428"/>
    </location>
</feature>
<feature type="compositionally biased region" description="Basic residues" evidence="1">
    <location>
        <begin position="197"/>
        <end position="206"/>
    </location>
</feature>
<feature type="compositionally biased region" description="Low complexity" evidence="1">
    <location>
        <begin position="62"/>
        <end position="78"/>
    </location>
</feature>
<sequence>MDWPILKKFQSNSEKNSLDLDRGWDEQEDQFRHDGGGGGWGGASPTKFSFYDSAGAGHSSKDVSSLSSTSVTPPSYVTGNGMKIRSGVSGGSGSISGGGRRYHHHHQHHSRSISGTSHISIATSNSGNGTPRVGTSSFVHPFQQIPGSSTPPLYTNSVASLTVDSRDYSPIITEDDDDGNADDDYEDERRDSLSIHRPSHHFHHHPPTNYKSPSQSQPVLGHRPSLVSQKTSSSFGEGTNPHPPLRINTSRSFLQSGTTTPTATLPPTSVPPGYASTSTSRSDIRLERAAAGVDSPSSSNAPSIKHTIISTSSIAPPPPAMSPIRSSFDSGTFPRLRAKSDLDTATRVDHLREARRKFEMKERAKDEKYAREEIRRRERADTKRAQEAERQAAAALKEQSAARAREEAAELEEAMLRKRPSHLHRRKISTTSSGRPSLSAARPSMSMSMSASARPSMSRRNTSSTPFDEEPETETEKFASSNYDSLDARNPPSFGSEAGHAHGVSFQSTRRTHSAKKKTHSAWHMFLLWLRTKLLRVGKSH</sequence>
<feature type="compositionally biased region" description="Basic and acidic residues" evidence="1">
    <location>
        <begin position="365"/>
        <end position="390"/>
    </location>
</feature>
<gene>
    <name evidence="2" type="ORF">SLS62_001105</name>
</gene>
<feature type="compositionally biased region" description="Basic residues" evidence="1">
    <location>
        <begin position="100"/>
        <end position="111"/>
    </location>
</feature>
<comment type="caution">
    <text evidence="2">The sequence shown here is derived from an EMBL/GenBank/DDBJ whole genome shotgun (WGS) entry which is preliminary data.</text>
</comment>
<protein>
    <submittedName>
        <fullName evidence="2">Uncharacterized protein</fullName>
    </submittedName>
</protein>
<feature type="region of interest" description="Disordered" evidence="1">
    <location>
        <begin position="12"/>
        <end position="153"/>
    </location>
</feature>
<evidence type="ECO:0000313" key="3">
    <source>
        <dbReference type="Proteomes" id="UP001320420"/>
    </source>
</evidence>
<dbReference type="AlphaFoldDB" id="A0AAN9V288"/>
<feature type="compositionally biased region" description="Polar residues" evidence="1">
    <location>
        <begin position="209"/>
        <end position="218"/>
    </location>
</feature>
<dbReference type="Proteomes" id="UP001320420">
    <property type="component" value="Unassembled WGS sequence"/>
</dbReference>
<feature type="compositionally biased region" description="Basic and acidic residues" evidence="1">
    <location>
        <begin position="16"/>
        <end position="35"/>
    </location>
</feature>
<dbReference type="EMBL" id="JAKJXP020000004">
    <property type="protein sequence ID" value="KAK7757087.1"/>
    <property type="molecule type" value="Genomic_DNA"/>
</dbReference>
<organism evidence="2 3">
    <name type="scientific">Diatrype stigma</name>
    <dbReference type="NCBI Taxonomy" id="117547"/>
    <lineage>
        <taxon>Eukaryota</taxon>
        <taxon>Fungi</taxon>
        <taxon>Dikarya</taxon>
        <taxon>Ascomycota</taxon>
        <taxon>Pezizomycotina</taxon>
        <taxon>Sordariomycetes</taxon>
        <taxon>Xylariomycetidae</taxon>
        <taxon>Xylariales</taxon>
        <taxon>Diatrypaceae</taxon>
        <taxon>Diatrype</taxon>
    </lineage>
</organism>
<feature type="compositionally biased region" description="Polar residues" evidence="1">
    <location>
        <begin position="226"/>
        <end position="237"/>
    </location>
</feature>
<name>A0AAN9V288_9PEZI</name>
<feature type="compositionally biased region" description="Polar residues" evidence="1">
    <location>
        <begin position="247"/>
        <end position="257"/>
    </location>
</feature>
<evidence type="ECO:0000313" key="2">
    <source>
        <dbReference type="EMBL" id="KAK7757087.1"/>
    </source>
</evidence>
<keyword evidence="3" id="KW-1185">Reference proteome</keyword>
<feature type="region of interest" description="Disordered" evidence="1">
    <location>
        <begin position="365"/>
        <end position="484"/>
    </location>
</feature>
<reference evidence="2 3" key="1">
    <citation type="submission" date="2024-02" db="EMBL/GenBank/DDBJ databases">
        <title>De novo assembly and annotation of 12 fungi associated with fruit tree decline syndrome in Ontario, Canada.</title>
        <authorList>
            <person name="Sulman M."/>
            <person name="Ellouze W."/>
            <person name="Ilyukhin E."/>
        </authorList>
    </citation>
    <scope>NUCLEOTIDE SEQUENCE [LARGE SCALE GENOMIC DNA]</scope>
    <source>
        <strain evidence="2 3">M11/M66-122</strain>
    </source>
</reference>
<feature type="region of interest" description="Disordered" evidence="1">
    <location>
        <begin position="168"/>
        <end position="283"/>
    </location>
</feature>
<feature type="compositionally biased region" description="Low complexity" evidence="1">
    <location>
        <begin position="258"/>
        <end position="267"/>
    </location>
</feature>
<feature type="compositionally biased region" description="Gly residues" evidence="1">
    <location>
        <begin position="88"/>
        <end position="99"/>
    </location>
</feature>
<feature type="compositionally biased region" description="Acidic residues" evidence="1">
    <location>
        <begin position="173"/>
        <end position="186"/>
    </location>
</feature>
<feature type="compositionally biased region" description="Low complexity" evidence="1">
    <location>
        <begin position="391"/>
        <end position="402"/>
    </location>
</feature>
<evidence type="ECO:0000256" key="1">
    <source>
        <dbReference type="SAM" id="MobiDB-lite"/>
    </source>
</evidence>